<dbReference type="Pfam" id="PF13371">
    <property type="entry name" value="TPR_9"/>
    <property type="match status" value="1"/>
</dbReference>
<evidence type="ECO:0000256" key="2">
    <source>
        <dbReference type="PROSITE-ProRule" id="PRU00339"/>
    </source>
</evidence>
<organism evidence="4 5">
    <name type="scientific">Tumidithrix elongata BACA0141</name>
    <dbReference type="NCBI Taxonomy" id="2716417"/>
    <lineage>
        <taxon>Bacteria</taxon>
        <taxon>Bacillati</taxon>
        <taxon>Cyanobacteriota</taxon>
        <taxon>Cyanophyceae</taxon>
        <taxon>Pseudanabaenales</taxon>
        <taxon>Pseudanabaenaceae</taxon>
        <taxon>Tumidithrix</taxon>
        <taxon>Tumidithrix elongata</taxon>
    </lineage>
</organism>
<feature type="domain" description="Protein SirB1 N-terminal" evidence="3">
    <location>
        <begin position="49"/>
        <end position="199"/>
    </location>
</feature>
<protein>
    <submittedName>
        <fullName evidence="4">Tetratricopeptide repeat protein</fullName>
    </submittedName>
</protein>
<dbReference type="RefSeq" id="WP_330483301.1">
    <property type="nucleotide sequence ID" value="NZ_JAZBJZ010000027.1"/>
</dbReference>
<dbReference type="SUPFAM" id="SSF48452">
    <property type="entry name" value="TPR-like"/>
    <property type="match status" value="1"/>
</dbReference>
<keyword evidence="5" id="KW-1185">Reference proteome</keyword>
<keyword evidence="2" id="KW-0802">TPR repeat</keyword>
<dbReference type="PANTHER" id="PTHR31350">
    <property type="entry name" value="SI:DKEY-261L7.2"/>
    <property type="match status" value="1"/>
</dbReference>
<comment type="caution">
    <text evidence="4">The sequence shown here is derived from an EMBL/GenBank/DDBJ whole genome shotgun (WGS) entry which is preliminary data.</text>
</comment>
<accession>A0AAW9PRS7</accession>
<name>A0AAW9PRS7_9CYAN</name>
<evidence type="ECO:0000259" key="3">
    <source>
        <dbReference type="Pfam" id="PF13369"/>
    </source>
</evidence>
<dbReference type="Gene3D" id="1.25.40.10">
    <property type="entry name" value="Tetratricopeptide repeat domain"/>
    <property type="match status" value="1"/>
</dbReference>
<evidence type="ECO:0000313" key="5">
    <source>
        <dbReference type="Proteomes" id="UP001333818"/>
    </source>
</evidence>
<dbReference type="Proteomes" id="UP001333818">
    <property type="component" value="Unassembled WGS sequence"/>
</dbReference>
<dbReference type="InterPro" id="IPR019734">
    <property type="entry name" value="TPR_rpt"/>
</dbReference>
<dbReference type="PANTHER" id="PTHR31350:SF21">
    <property type="entry name" value="F-BOX ONLY PROTEIN 21"/>
    <property type="match status" value="1"/>
</dbReference>
<evidence type="ECO:0000313" key="4">
    <source>
        <dbReference type="EMBL" id="MEE3716872.1"/>
    </source>
</evidence>
<dbReference type="AlphaFoldDB" id="A0AAW9PRS7"/>
<gene>
    <name evidence="4" type="ORF">V2H45_08960</name>
</gene>
<dbReference type="Pfam" id="PF13369">
    <property type="entry name" value="Transglut_core2"/>
    <property type="match status" value="1"/>
</dbReference>
<dbReference type="InterPro" id="IPR011990">
    <property type="entry name" value="TPR-like_helical_dom_sf"/>
</dbReference>
<dbReference type="PROSITE" id="PS50005">
    <property type="entry name" value="TPR"/>
    <property type="match status" value="1"/>
</dbReference>
<proteinExistence type="inferred from homology"/>
<reference evidence="4" key="1">
    <citation type="submission" date="2024-01" db="EMBL/GenBank/DDBJ databases">
        <title>Bank of Algae and Cyanobacteria of the Azores (BACA) strain genomes.</title>
        <authorList>
            <person name="Luz R."/>
            <person name="Cordeiro R."/>
            <person name="Fonseca A."/>
            <person name="Goncalves V."/>
        </authorList>
    </citation>
    <scope>NUCLEOTIDE SEQUENCE</scope>
    <source>
        <strain evidence="4">BACA0141</strain>
    </source>
</reference>
<comment type="similarity">
    <text evidence="1">Belongs to the UPF0162 family.</text>
</comment>
<sequence length="277" mass="32434">MTTFNLSPARQKFWQVSRVPESDMTNEHLLEGALAIAWEEYPRIDLAFYRAEIDRMAEHLRPRTEHLIYPLKIIGEINQYLFAEKKFHGNETDYYAPRNSFITDVIEHRSGIPITLSIVYMAIADRIGFPFTGVSLPGHFIIRPHREDVEIFVDPFHQGEILFKHDCATRLAQVYGENMTLRPEYLEPVGTRKILERMLTNLKHIYLRRGQAEKALAAIEKLLMLYPDNPMQQRDHGLLCYQLQRFTEARLDLENYLERIPYAEDAGLIAKLIEEMN</sequence>
<dbReference type="EMBL" id="JAZBJZ010000027">
    <property type="protein sequence ID" value="MEE3716872.1"/>
    <property type="molecule type" value="Genomic_DNA"/>
</dbReference>
<dbReference type="InterPro" id="IPR032698">
    <property type="entry name" value="SirB1_N"/>
</dbReference>
<feature type="repeat" description="TPR" evidence="2">
    <location>
        <begin position="196"/>
        <end position="229"/>
    </location>
</feature>
<evidence type="ECO:0000256" key="1">
    <source>
        <dbReference type="ARBA" id="ARBA00007100"/>
    </source>
</evidence>